<dbReference type="InterPro" id="IPR058415">
    <property type="entry name" value="DUF8102"/>
</dbReference>
<gene>
    <name evidence="3" type="ORF">NDI86_18075</name>
</gene>
<keyword evidence="4" id="KW-1185">Reference proteome</keyword>
<reference evidence="3 4" key="1">
    <citation type="submission" date="2022-06" db="EMBL/GenBank/DDBJ databases">
        <title>Halomicroarcula sp. a new haloarchaeum isolate from saline soil.</title>
        <authorList>
            <person name="Strakova D."/>
            <person name="Galisteo C."/>
            <person name="Sanchez-Porro C."/>
            <person name="Ventosa A."/>
        </authorList>
    </citation>
    <scope>NUCLEOTIDE SEQUENCE [LARGE SCALE GENOMIC DNA]</scope>
    <source>
        <strain evidence="3 4">S3CR25-11</strain>
    </source>
</reference>
<evidence type="ECO:0000313" key="3">
    <source>
        <dbReference type="EMBL" id="MDS0284026.1"/>
    </source>
</evidence>
<accession>A0ABU2FTD1</accession>
<feature type="domain" description="Domain of unknown function" evidence="2">
    <location>
        <begin position="34"/>
        <end position="139"/>
    </location>
</feature>
<comment type="caution">
    <text evidence="3">The sequence shown here is derived from an EMBL/GenBank/DDBJ whole genome shotgun (WGS) entry which is preliminary data.</text>
</comment>
<feature type="region of interest" description="Disordered" evidence="1">
    <location>
        <begin position="1"/>
        <end position="24"/>
    </location>
</feature>
<dbReference type="Proteomes" id="UP001268864">
    <property type="component" value="Unassembled WGS sequence"/>
</dbReference>
<dbReference type="RefSeq" id="WP_310901774.1">
    <property type="nucleotide sequence ID" value="NZ_JAMQOS010000007.1"/>
</dbReference>
<dbReference type="Pfam" id="PF26404">
    <property type="entry name" value="DUF8102"/>
    <property type="match status" value="1"/>
</dbReference>
<organism evidence="3 4">
    <name type="scientific">Haloarcula onubensis</name>
    <dbReference type="NCBI Taxonomy" id="2950539"/>
    <lineage>
        <taxon>Archaea</taxon>
        <taxon>Methanobacteriati</taxon>
        <taxon>Methanobacteriota</taxon>
        <taxon>Stenosarchaea group</taxon>
        <taxon>Halobacteria</taxon>
        <taxon>Halobacteriales</taxon>
        <taxon>Haloarculaceae</taxon>
        <taxon>Haloarcula</taxon>
    </lineage>
</organism>
<dbReference type="EMBL" id="JAMQOS010000007">
    <property type="protein sequence ID" value="MDS0284026.1"/>
    <property type="molecule type" value="Genomic_DNA"/>
</dbReference>
<evidence type="ECO:0000259" key="2">
    <source>
        <dbReference type="Pfam" id="PF26404"/>
    </source>
</evidence>
<sequence>MTDALNHPAGLLTDDEAELLRDPDTDLDEHDELRERIRDRLTETLQDCTTLYPTLPGEDLATVFTADDAETLAPIRAGTQDALALLILGMLHGDDMLDTRLRDAIQNAGRSYGEEINVTLNLRRGPLPTLEQFAAQLTDDKPTDETFPLFEHFLYQPGTNPDILADIASKHNVTIPRDKKADLATSMGPVERPPQTVITGVSVDEVSLDDDLESDT</sequence>
<evidence type="ECO:0000256" key="1">
    <source>
        <dbReference type="SAM" id="MobiDB-lite"/>
    </source>
</evidence>
<protein>
    <recommendedName>
        <fullName evidence="2">Domain of unknown function domain-containing protein</fullName>
    </recommendedName>
</protein>
<proteinExistence type="predicted"/>
<name>A0ABU2FTD1_9EURY</name>
<evidence type="ECO:0000313" key="4">
    <source>
        <dbReference type="Proteomes" id="UP001268864"/>
    </source>
</evidence>